<keyword evidence="1" id="KW-0805">Transcription regulation</keyword>
<accession>A0A5M3X9B7</accession>
<evidence type="ECO:0000259" key="4">
    <source>
        <dbReference type="PROSITE" id="PS50043"/>
    </source>
</evidence>
<dbReference type="InterPro" id="IPR036388">
    <property type="entry name" value="WH-like_DNA-bd_sf"/>
</dbReference>
<feature type="domain" description="HTH luxR-type" evidence="4">
    <location>
        <begin position="217"/>
        <end position="282"/>
    </location>
</feature>
<dbReference type="PROSITE" id="PS50043">
    <property type="entry name" value="HTH_LUXR_2"/>
    <property type="match status" value="2"/>
</dbReference>
<proteinExistence type="predicted"/>
<dbReference type="PRINTS" id="PR00038">
    <property type="entry name" value="HTHLUXR"/>
</dbReference>
<dbReference type="InterPro" id="IPR000792">
    <property type="entry name" value="Tscrpt_reg_LuxR_C"/>
</dbReference>
<dbReference type="InterPro" id="IPR016032">
    <property type="entry name" value="Sig_transdc_resp-reg_C-effctor"/>
</dbReference>
<protein>
    <recommendedName>
        <fullName evidence="4">HTH luxR-type domain-containing protein</fullName>
    </recommendedName>
</protein>
<evidence type="ECO:0000256" key="1">
    <source>
        <dbReference type="ARBA" id="ARBA00023015"/>
    </source>
</evidence>
<evidence type="ECO:0000256" key="3">
    <source>
        <dbReference type="ARBA" id="ARBA00023163"/>
    </source>
</evidence>
<keyword evidence="6" id="KW-1185">Reference proteome</keyword>
<dbReference type="EMBL" id="BLAE01000063">
    <property type="protein sequence ID" value="GES14668.1"/>
    <property type="molecule type" value="Genomic_DNA"/>
</dbReference>
<feature type="domain" description="HTH luxR-type" evidence="4">
    <location>
        <begin position="20"/>
        <end position="85"/>
    </location>
</feature>
<dbReference type="GO" id="GO:0006355">
    <property type="term" value="P:regulation of DNA-templated transcription"/>
    <property type="evidence" value="ECO:0007669"/>
    <property type="project" value="InterPro"/>
</dbReference>
<dbReference type="Gene3D" id="1.10.10.10">
    <property type="entry name" value="Winged helix-like DNA-binding domain superfamily/Winged helix DNA-binding domain"/>
    <property type="match status" value="2"/>
</dbReference>
<dbReference type="PANTHER" id="PTHR44688">
    <property type="entry name" value="DNA-BINDING TRANSCRIPTIONAL ACTIVATOR DEVR_DOSR"/>
    <property type="match status" value="1"/>
</dbReference>
<name>A0A5M3X9B7_9ACTN</name>
<dbReference type="PROSITE" id="PS00622">
    <property type="entry name" value="HTH_LUXR_1"/>
    <property type="match status" value="1"/>
</dbReference>
<dbReference type="SUPFAM" id="SSF46894">
    <property type="entry name" value="C-terminal effector domain of the bipartite response regulators"/>
    <property type="match status" value="2"/>
</dbReference>
<evidence type="ECO:0000313" key="5">
    <source>
        <dbReference type="EMBL" id="GES14668.1"/>
    </source>
</evidence>
<organism evidence="5 6">
    <name type="scientific">Acrocarpospora macrocephala</name>
    <dbReference type="NCBI Taxonomy" id="150177"/>
    <lineage>
        <taxon>Bacteria</taxon>
        <taxon>Bacillati</taxon>
        <taxon>Actinomycetota</taxon>
        <taxon>Actinomycetes</taxon>
        <taxon>Streptosporangiales</taxon>
        <taxon>Streptosporangiaceae</taxon>
        <taxon>Acrocarpospora</taxon>
    </lineage>
</organism>
<sequence length="286" mass="30894">MFGMRSRSHSALAKCEITHMADSGGTLSERELTVLSLIGAGSSAKHIAAQLGISASTVESHKRRIYAKLGVTHQSQAVSQAIALGLFDTPPKDRDEAEMVVVHARPGAPVDQVTQALLGHGRPFVLTPELDPALWRWRGRFITVLMDPAPPDWQATARFRAPVVVIPSVRPGDGLVREAMRYGARALVWLEDVPDLLCTTLAMVAHGYVIMAGTHLPAGPSPELSARERDILDSIATGHTLQQTARSLGISVKTVENTQGRLFRKLGARNRPEALTNAYRQGLVPG</sequence>
<comment type="caution">
    <text evidence="5">The sequence shown here is derived from an EMBL/GenBank/DDBJ whole genome shotgun (WGS) entry which is preliminary data.</text>
</comment>
<reference evidence="5 6" key="1">
    <citation type="submission" date="2019-10" db="EMBL/GenBank/DDBJ databases">
        <title>Whole genome shotgun sequence of Acrocarpospora macrocephala NBRC 16266.</title>
        <authorList>
            <person name="Ichikawa N."/>
            <person name="Kimura A."/>
            <person name="Kitahashi Y."/>
            <person name="Komaki H."/>
            <person name="Oguchi A."/>
        </authorList>
    </citation>
    <scope>NUCLEOTIDE SEQUENCE [LARGE SCALE GENOMIC DNA]</scope>
    <source>
        <strain evidence="5 6">NBRC 16266</strain>
    </source>
</reference>
<dbReference type="Proteomes" id="UP000331127">
    <property type="component" value="Unassembled WGS sequence"/>
</dbReference>
<dbReference type="SMART" id="SM00421">
    <property type="entry name" value="HTH_LUXR"/>
    <property type="match status" value="2"/>
</dbReference>
<dbReference type="Pfam" id="PF00196">
    <property type="entry name" value="GerE"/>
    <property type="match status" value="2"/>
</dbReference>
<dbReference type="GO" id="GO:0003677">
    <property type="term" value="F:DNA binding"/>
    <property type="evidence" value="ECO:0007669"/>
    <property type="project" value="UniProtKB-KW"/>
</dbReference>
<dbReference type="CDD" id="cd06170">
    <property type="entry name" value="LuxR_C_like"/>
    <property type="match status" value="2"/>
</dbReference>
<dbReference type="PANTHER" id="PTHR44688:SF16">
    <property type="entry name" value="DNA-BINDING TRANSCRIPTIONAL ACTIVATOR DEVR_DOSR"/>
    <property type="match status" value="1"/>
</dbReference>
<evidence type="ECO:0000313" key="6">
    <source>
        <dbReference type="Proteomes" id="UP000331127"/>
    </source>
</evidence>
<keyword evidence="3" id="KW-0804">Transcription</keyword>
<keyword evidence="2" id="KW-0238">DNA-binding</keyword>
<gene>
    <name evidence="5" type="ORF">Amac_082650</name>
</gene>
<evidence type="ECO:0000256" key="2">
    <source>
        <dbReference type="ARBA" id="ARBA00023125"/>
    </source>
</evidence>
<dbReference type="AlphaFoldDB" id="A0A5M3X9B7"/>